<organism evidence="4 5">
    <name type="scientific">Devosia insulae DS-56</name>
    <dbReference type="NCBI Taxonomy" id="1116389"/>
    <lineage>
        <taxon>Bacteria</taxon>
        <taxon>Pseudomonadati</taxon>
        <taxon>Pseudomonadota</taxon>
        <taxon>Alphaproteobacteria</taxon>
        <taxon>Hyphomicrobiales</taxon>
        <taxon>Devosiaceae</taxon>
        <taxon>Devosia</taxon>
    </lineage>
</organism>
<evidence type="ECO:0000256" key="1">
    <source>
        <dbReference type="ARBA" id="ARBA00001946"/>
    </source>
</evidence>
<feature type="domain" description="Nudix hydrolase" evidence="3">
    <location>
        <begin position="5"/>
        <end position="136"/>
    </location>
</feature>
<evidence type="ECO:0000259" key="3">
    <source>
        <dbReference type="PROSITE" id="PS51462"/>
    </source>
</evidence>
<dbReference type="CDD" id="cd04690">
    <property type="entry name" value="NUDIX_Hydrolase"/>
    <property type="match status" value="1"/>
</dbReference>
<name>A0A1E5XTZ5_9HYPH</name>
<evidence type="ECO:0000313" key="5">
    <source>
        <dbReference type="Proteomes" id="UP000095463"/>
    </source>
</evidence>
<dbReference type="OrthoDB" id="9801098at2"/>
<dbReference type="PANTHER" id="PTHR43046">
    <property type="entry name" value="GDP-MANNOSE MANNOSYL HYDROLASE"/>
    <property type="match status" value="1"/>
</dbReference>
<evidence type="ECO:0000313" key="4">
    <source>
        <dbReference type="EMBL" id="OEO32068.1"/>
    </source>
</evidence>
<dbReference type="EMBL" id="LAJE02000095">
    <property type="protein sequence ID" value="OEO32068.1"/>
    <property type="molecule type" value="Genomic_DNA"/>
</dbReference>
<dbReference type="InterPro" id="IPR020084">
    <property type="entry name" value="NUDIX_hydrolase_CS"/>
</dbReference>
<dbReference type="AlphaFoldDB" id="A0A1E5XTZ5"/>
<dbReference type="InterPro" id="IPR015797">
    <property type="entry name" value="NUDIX_hydrolase-like_dom_sf"/>
</dbReference>
<sequence length="136" mass="14768">MTAKPRQIFIAAAVLAGPDGRVLLVRKRGTNVFMQPGGKIEPGEASLAALQREVQEELGVAIDPATAHYLGRFSAPAAHETDATVVAEVFWLAIQSNPVPQAEIEEARWVDPAELDELELAVLSRHHILPAYLKAR</sequence>
<proteinExistence type="predicted"/>
<protein>
    <submittedName>
        <fullName evidence="4">DNA mismatch repair protein MutT</fullName>
    </submittedName>
</protein>
<reference evidence="4 5" key="1">
    <citation type="journal article" date="2015" name="Genome Announc.">
        <title>Genome Assemblies of Three Soil-Associated Devosia species: D. insulae, D. limi, and D. soli.</title>
        <authorList>
            <person name="Hassan Y.I."/>
            <person name="Lepp D."/>
            <person name="Zhou T."/>
        </authorList>
    </citation>
    <scope>NUCLEOTIDE SEQUENCE [LARGE SCALE GENOMIC DNA]</scope>
    <source>
        <strain evidence="4 5">DS-56</strain>
    </source>
</reference>
<dbReference type="SUPFAM" id="SSF55811">
    <property type="entry name" value="Nudix"/>
    <property type="match status" value="1"/>
</dbReference>
<dbReference type="Gene3D" id="3.90.79.10">
    <property type="entry name" value="Nucleoside Triphosphate Pyrophosphohydrolase"/>
    <property type="match status" value="1"/>
</dbReference>
<dbReference type="Proteomes" id="UP000095463">
    <property type="component" value="Unassembled WGS sequence"/>
</dbReference>
<dbReference type="InterPro" id="IPR000086">
    <property type="entry name" value="NUDIX_hydrolase_dom"/>
</dbReference>
<keyword evidence="2" id="KW-0378">Hydrolase</keyword>
<dbReference type="PROSITE" id="PS00893">
    <property type="entry name" value="NUDIX_BOX"/>
    <property type="match status" value="1"/>
</dbReference>
<dbReference type="PANTHER" id="PTHR43046:SF2">
    <property type="entry name" value="8-OXO-DGTP DIPHOSPHATASE-RELATED"/>
    <property type="match status" value="1"/>
</dbReference>
<dbReference type="RefSeq" id="WP_069908779.1">
    <property type="nucleotide sequence ID" value="NZ_LAJE02000095.1"/>
</dbReference>
<dbReference type="GO" id="GO:0016787">
    <property type="term" value="F:hydrolase activity"/>
    <property type="evidence" value="ECO:0007669"/>
    <property type="project" value="UniProtKB-KW"/>
</dbReference>
<comment type="caution">
    <text evidence="4">The sequence shown here is derived from an EMBL/GenBank/DDBJ whole genome shotgun (WGS) entry which is preliminary data.</text>
</comment>
<keyword evidence="5" id="KW-1185">Reference proteome</keyword>
<gene>
    <name evidence="4" type="ORF">VW23_013325</name>
</gene>
<accession>A0A1E5XTZ5</accession>
<evidence type="ECO:0000256" key="2">
    <source>
        <dbReference type="ARBA" id="ARBA00022801"/>
    </source>
</evidence>
<dbReference type="PROSITE" id="PS51462">
    <property type="entry name" value="NUDIX"/>
    <property type="match status" value="1"/>
</dbReference>
<dbReference type="Pfam" id="PF00293">
    <property type="entry name" value="NUDIX"/>
    <property type="match status" value="1"/>
</dbReference>
<comment type="cofactor">
    <cofactor evidence="1">
        <name>Mg(2+)</name>
        <dbReference type="ChEBI" id="CHEBI:18420"/>
    </cofactor>
</comment>